<accession>A0A0L6UWW5</accession>
<sequence>MDEDPINVDASDPGLPASPNTAPPSSVFLTYLTGNIGNPQDPLANGAMMISADLIGVILLMMKLSLRQISSPNTIIFSHDSLNGTSIISLIDWLTIAFGGTKQREAGGPKSACSRADAVGALFPTAPSQNFRRTNSYSPARPRGLQPTGPLISRKGDPPSLTTSSMKARPTPPSKKIHKQIIAEILVSPERLRMCSYVD</sequence>
<dbReference type="VEuPathDB" id="FungiDB:VP01_3368g2"/>
<dbReference type="Proteomes" id="UP000037035">
    <property type="component" value="Unassembled WGS sequence"/>
</dbReference>
<evidence type="ECO:0000313" key="3">
    <source>
        <dbReference type="Proteomes" id="UP000037035"/>
    </source>
</evidence>
<gene>
    <name evidence="2" type="ORF">VP01_3368g2</name>
</gene>
<protein>
    <submittedName>
        <fullName evidence="2">Uncharacterized protein</fullName>
    </submittedName>
</protein>
<keyword evidence="3" id="KW-1185">Reference proteome</keyword>
<dbReference type="EMBL" id="LAVV01008355">
    <property type="protein sequence ID" value="KNZ53023.1"/>
    <property type="molecule type" value="Genomic_DNA"/>
</dbReference>
<name>A0A0L6UWW5_9BASI</name>
<feature type="region of interest" description="Disordered" evidence="1">
    <location>
        <begin position="130"/>
        <end position="176"/>
    </location>
</feature>
<evidence type="ECO:0000313" key="2">
    <source>
        <dbReference type="EMBL" id="KNZ53023.1"/>
    </source>
</evidence>
<organism evidence="2 3">
    <name type="scientific">Puccinia sorghi</name>
    <dbReference type="NCBI Taxonomy" id="27349"/>
    <lineage>
        <taxon>Eukaryota</taxon>
        <taxon>Fungi</taxon>
        <taxon>Dikarya</taxon>
        <taxon>Basidiomycota</taxon>
        <taxon>Pucciniomycotina</taxon>
        <taxon>Pucciniomycetes</taxon>
        <taxon>Pucciniales</taxon>
        <taxon>Pucciniaceae</taxon>
        <taxon>Puccinia</taxon>
    </lineage>
</organism>
<proteinExistence type="predicted"/>
<comment type="caution">
    <text evidence="2">The sequence shown here is derived from an EMBL/GenBank/DDBJ whole genome shotgun (WGS) entry which is preliminary data.</text>
</comment>
<reference evidence="2 3" key="1">
    <citation type="submission" date="2015-08" db="EMBL/GenBank/DDBJ databases">
        <title>Next Generation Sequencing and Analysis of the Genome of Puccinia sorghi L Schw, the Causal Agent of Maize Common Rust.</title>
        <authorList>
            <person name="Rochi L."/>
            <person name="Burguener G."/>
            <person name="Darino M."/>
            <person name="Turjanski A."/>
            <person name="Kreff E."/>
            <person name="Dieguez M.J."/>
            <person name="Sacco F."/>
        </authorList>
    </citation>
    <scope>NUCLEOTIDE SEQUENCE [LARGE SCALE GENOMIC DNA]</scope>
    <source>
        <strain evidence="2 3">RO10H11247</strain>
    </source>
</reference>
<feature type="region of interest" description="Disordered" evidence="1">
    <location>
        <begin position="1"/>
        <end position="20"/>
    </location>
</feature>
<evidence type="ECO:0000256" key="1">
    <source>
        <dbReference type="SAM" id="MobiDB-lite"/>
    </source>
</evidence>
<dbReference type="AlphaFoldDB" id="A0A0L6UWW5"/>